<feature type="compositionally biased region" description="Basic and acidic residues" evidence="6">
    <location>
        <begin position="216"/>
        <end position="247"/>
    </location>
</feature>
<sequence length="433" mass="48396">MTIAKLAWKTLWFKPLNTVLSIILLSSAVTIISLLVLLQTGFEQKYRANLENIDFVLGAKGSPLQLILSSVYQIDTPTGNINYNEALQWMEHPHVDTAIPLALGDNFKGYKIVGTTAEYLSLHGNGLKSGKKFENKFEVVVGNKLAEEEGLKIGDEFYGAHGHNASGHVHKDHPYTVVGVATPTGKIVDHLILCNIASVWAAHDHDTETSAAKTSAENHHHEEKRENKTGSHIDEHQDHHSKSLEEEIQKSEREITSVLIKLKNKMALVTWPRLVAQNTKMQVASPIIEVKRLFSLFGIGVSMFEYLVSGIMFLSAISIFIALYTRLAQRKHEFALMRISGGNRYQLLKLIIYESLFICITGYIIGTAVCRITLYFLSNYTSKEFHLAINPFDIIWLQELLLIGVTLILGILAAIIPAIKAYNINISKTLSHE</sequence>
<feature type="transmembrane region" description="Helical" evidence="7">
    <location>
        <begin position="394"/>
        <end position="419"/>
    </location>
</feature>
<dbReference type="InterPro" id="IPR003838">
    <property type="entry name" value="ABC3_permease_C"/>
</dbReference>
<evidence type="ECO:0000256" key="6">
    <source>
        <dbReference type="SAM" id="MobiDB-lite"/>
    </source>
</evidence>
<dbReference type="RefSeq" id="WP_311504879.1">
    <property type="nucleotide sequence ID" value="NZ_JAVRHK010000024.1"/>
</dbReference>
<reference evidence="10 11" key="1">
    <citation type="submission" date="2023-09" db="EMBL/GenBank/DDBJ databases">
        <authorList>
            <person name="Rey-Velasco X."/>
        </authorList>
    </citation>
    <scope>NUCLEOTIDE SEQUENCE [LARGE SCALE GENOMIC DNA]</scope>
    <source>
        <strain evidence="10 11">F117</strain>
    </source>
</reference>
<evidence type="ECO:0000313" key="10">
    <source>
        <dbReference type="EMBL" id="MDT0678544.1"/>
    </source>
</evidence>
<keyword evidence="2" id="KW-1003">Cell membrane</keyword>
<proteinExistence type="predicted"/>
<evidence type="ECO:0000256" key="4">
    <source>
        <dbReference type="ARBA" id="ARBA00022989"/>
    </source>
</evidence>
<dbReference type="Pfam" id="PF12704">
    <property type="entry name" value="MacB_PCD"/>
    <property type="match status" value="1"/>
</dbReference>
<accession>A0ABU3DB01</accession>
<keyword evidence="11" id="KW-1185">Reference proteome</keyword>
<protein>
    <submittedName>
        <fullName evidence="10">FtsX-like permease family protein</fullName>
    </submittedName>
</protein>
<evidence type="ECO:0000256" key="7">
    <source>
        <dbReference type="SAM" id="Phobius"/>
    </source>
</evidence>
<dbReference type="InterPro" id="IPR051125">
    <property type="entry name" value="ABC-4/HrtB_transporter"/>
</dbReference>
<name>A0ABU3DB01_9FLAO</name>
<evidence type="ECO:0000313" key="11">
    <source>
        <dbReference type="Proteomes" id="UP001262582"/>
    </source>
</evidence>
<gene>
    <name evidence="10" type="ORF">RM539_18345</name>
</gene>
<feature type="region of interest" description="Disordered" evidence="6">
    <location>
        <begin position="207"/>
        <end position="247"/>
    </location>
</feature>
<evidence type="ECO:0000259" key="8">
    <source>
        <dbReference type="Pfam" id="PF02687"/>
    </source>
</evidence>
<feature type="transmembrane region" description="Helical" evidence="7">
    <location>
        <begin position="350"/>
        <end position="374"/>
    </location>
</feature>
<feature type="domain" description="ABC3 transporter permease C-terminal" evidence="8">
    <location>
        <begin position="310"/>
        <end position="426"/>
    </location>
</feature>
<dbReference type="Pfam" id="PF02687">
    <property type="entry name" value="FtsX"/>
    <property type="match status" value="1"/>
</dbReference>
<feature type="transmembrane region" description="Helical" evidence="7">
    <location>
        <begin position="20"/>
        <end position="38"/>
    </location>
</feature>
<dbReference type="PANTHER" id="PTHR43738:SF2">
    <property type="entry name" value="ABC TRANSPORTER PERMEASE"/>
    <property type="match status" value="1"/>
</dbReference>
<evidence type="ECO:0000256" key="2">
    <source>
        <dbReference type="ARBA" id="ARBA00022475"/>
    </source>
</evidence>
<evidence type="ECO:0000259" key="9">
    <source>
        <dbReference type="Pfam" id="PF12704"/>
    </source>
</evidence>
<keyword evidence="3 7" id="KW-0812">Transmembrane</keyword>
<evidence type="ECO:0000256" key="5">
    <source>
        <dbReference type="ARBA" id="ARBA00023136"/>
    </source>
</evidence>
<feature type="transmembrane region" description="Helical" evidence="7">
    <location>
        <begin position="310"/>
        <end position="329"/>
    </location>
</feature>
<organism evidence="10 11">
    <name type="scientific">Autumnicola musiva</name>
    <dbReference type="NCBI Taxonomy" id="3075589"/>
    <lineage>
        <taxon>Bacteria</taxon>
        <taxon>Pseudomonadati</taxon>
        <taxon>Bacteroidota</taxon>
        <taxon>Flavobacteriia</taxon>
        <taxon>Flavobacteriales</taxon>
        <taxon>Flavobacteriaceae</taxon>
        <taxon>Autumnicola</taxon>
    </lineage>
</organism>
<comment type="caution">
    <text evidence="10">The sequence shown here is derived from an EMBL/GenBank/DDBJ whole genome shotgun (WGS) entry which is preliminary data.</text>
</comment>
<dbReference type="EMBL" id="JAVRHK010000024">
    <property type="protein sequence ID" value="MDT0678544.1"/>
    <property type="molecule type" value="Genomic_DNA"/>
</dbReference>
<dbReference type="Proteomes" id="UP001262582">
    <property type="component" value="Unassembled WGS sequence"/>
</dbReference>
<keyword evidence="5 7" id="KW-0472">Membrane</keyword>
<dbReference type="InterPro" id="IPR025857">
    <property type="entry name" value="MacB_PCD"/>
</dbReference>
<dbReference type="PANTHER" id="PTHR43738">
    <property type="entry name" value="ABC TRANSPORTER, MEMBRANE PROTEIN"/>
    <property type="match status" value="1"/>
</dbReference>
<evidence type="ECO:0000256" key="1">
    <source>
        <dbReference type="ARBA" id="ARBA00004651"/>
    </source>
</evidence>
<comment type="subcellular location">
    <subcellularLocation>
        <location evidence="1">Cell membrane</location>
        <topology evidence="1">Multi-pass membrane protein</topology>
    </subcellularLocation>
</comment>
<keyword evidence="4 7" id="KW-1133">Transmembrane helix</keyword>
<evidence type="ECO:0000256" key="3">
    <source>
        <dbReference type="ARBA" id="ARBA00022692"/>
    </source>
</evidence>
<feature type="domain" description="MacB-like periplasmic core" evidence="9">
    <location>
        <begin position="18"/>
        <end position="185"/>
    </location>
</feature>